<evidence type="ECO:0000313" key="2">
    <source>
        <dbReference type="EMBL" id="EDM78818.1"/>
    </source>
</evidence>
<dbReference type="InterPro" id="IPR032577">
    <property type="entry name" value="DUF4920"/>
</dbReference>
<comment type="caution">
    <text evidence="2">The sequence shown here is derived from an EMBL/GenBank/DDBJ whole genome shotgun (WGS) entry which is preliminary data.</text>
</comment>
<reference evidence="2 3" key="1">
    <citation type="submission" date="2007-06" db="EMBL/GenBank/DDBJ databases">
        <authorList>
            <person name="Shimkets L."/>
            <person name="Ferriera S."/>
            <person name="Johnson J."/>
            <person name="Kravitz S."/>
            <person name="Beeson K."/>
            <person name="Sutton G."/>
            <person name="Rogers Y.-H."/>
            <person name="Friedman R."/>
            <person name="Frazier M."/>
            <person name="Venter J.C."/>
        </authorList>
    </citation>
    <scope>NUCLEOTIDE SEQUENCE [LARGE SCALE GENOMIC DNA]</scope>
    <source>
        <strain evidence="2 3">SIR-1</strain>
    </source>
</reference>
<gene>
    <name evidence="2" type="ORF">PPSIR1_32507</name>
</gene>
<dbReference type="OrthoDB" id="129527at2"/>
<organism evidence="2 3">
    <name type="scientific">Plesiocystis pacifica SIR-1</name>
    <dbReference type="NCBI Taxonomy" id="391625"/>
    <lineage>
        <taxon>Bacteria</taxon>
        <taxon>Pseudomonadati</taxon>
        <taxon>Myxococcota</taxon>
        <taxon>Polyangia</taxon>
        <taxon>Nannocystales</taxon>
        <taxon>Nannocystaceae</taxon>
        <taxon>Plesiocystis</taxon>
    </lineage>
</organism>
<protein>
    <recommendedName>
        <fullName evidence="4">DUF4920 domain-containing protein</fullName>
    </recommendedName>
</protein>
<dbReference type="STRING" id="391625.PPSIR1_32507"/>
<dbReference type="Pfam" id="PF16267">
    <property type="entry name" value="DUF4920"/>
    <property type="match status" value="1"/>
</dbReference>
<feature type="region of interest" description="Disordered" evidence="1">
    <location>
        <begin position="20"/>
        <end position="84"/>
    </location>
</feature>
<evidence type="ECO:0000313" key="3">
    <source>
        <dbReference type="Proteomes" id="UP000005801"/>
    </source>
</evidence>
<accession>A6G5N7</accession>
<feature type="compositionally biased region" description="Basic and acidic residues" evidence="1">
    <location>
        <begin position="31"/>
        <end position="52"/>
    </location>
</feature>
<evidence type="ECO:0008006" key="4">
    <source>
        <dbReference type="Google" id="ProtNLM"/>
    </source>
</evidence>
<dbReference type="EMBL" id="ABCS01000026">
    <property type="protein sequence ID" value="EDM78818.1"/>
    <property type="molecule type" value="Genomic_DNA"/>
</dbReference>
<name>A6G5N7_9BACT</name>
<evidence type="ECO:0000256" key="1">
    <source>
        <dbReference type="SAM" id="MobiDB-lite"/>
    </source>
</evidence>
<sequence>MSILLTAALGLTTLAACDKGEAKDASANAGEKAEEKPDAKADAKADAKKEGEEQVAANAEEDPEAGCIHEKKEDESCEHEEAPAAGASTGHFGAEFAVADTQGLSAVLAGTLPTEAVKVSGTVEAVCQKKGCWMVMKDGDMQARVLVKDHAFAIPMDGKGKTAVVEGTLEEKQLDEANVAHLKKDGDDTLEGDGPRKEFFLHATAVELQPNA</sequence>
<dbReference type="AlphaFoldDB" id="A6G5N7"/>
<feature type="compositionally biased region" description="Basic and acidic residues" evidence="1">
    <location>
        <begin position="67"/>
        <end position="82"/>
    </location>
</feature>
<dbReference type="Proteomes" id="UP000005801">
    <property type="component" value="Unassembled WGS sequence"/>
</dbReference>
<keyword evidence="3" id="KW-1185">Reference proteome</keyword>
<proteinExistence type="predicted"/>